<evidence type="ECO:0008006" key="4">
    <source>
        <dbReference type="Google" id="ProtNLM"/>
    </source>
</evidence>
<dbReference type="EMBL" id="CP053452">
    <property type="protein sequence ID" value="QJW95033.1"/>
    <property type="molecule type" value="Genomic_DNA"/>
</dbReference>
<gene>
    <name evidence="2" type="ORF">FTUN_2559</name>
</gene>
<dbReference type="KEGG" id="ftj:FTUN_2559"/>
<dbReference type="RefSeq" id="WP_171470909.1">
    <property type="nucleotide sequence ID" value="NZ_CP053452.2"/>
</dbReference>
<proteinExistence type="predicted"/>
<name>A0A6M5YP29_9BACT</name>
<dbReference type="PROSITE" id="PS51257">
    <property type="entry name" value="PROKAR_LIPOPROTEIN"/>
    <property type="match status" value="1"/>
</dbReference>
<evidence type="ECO:0000313" key="3">
    <source>
        <dbReference type="Proteomes" id="UP000503447"/>
    </source>
</evidence>
<keyword evidence="3" id="KW-1185">Reference proteome</keyword>
<feature type="compositionally biased region" description="Basic and acidic residues" evidence="1">
    <location>
        <begin position="46"/>
        <end position="57"/>
    </location>
</feature>
<dbReference type="AlphaFoldDB" id="A0A6M5YP29"/>
<protein>
    <recommendedName>
        <fullName evidence="4">Lipoprotein</fullName>
    </recommendedName>
</protein>
<accession>A0A6M5YP29</accession>
<evidence type="ECO:0000256" key="1">
    <source>
        <dbReference type="SAM" id="MobiDB-lite"/>
    </source>
</evidence>
<feature type="region of interest" description="Disordered" evidence="1">
    <location>
        <begin position="23"/>
        <end position="69"/>
    </location>
</feature>
<sequence>MNRAVIVFGLLLVVGCTKLIPPSARSEPQVAKKSEPEPEPAPPKVDPPKVDPPKVDPPKPAPKPPEPKKVINLGMVDGLKLQADYVTNPAAAHSVYGGKIMTLPVVVNSIEPGLSGAIYVTMSTIAKASGEPDVPNYSFLFPKAQTKGIDQLRRGSSCLIEGVCFAHYPDTIARGGRDEFKWHLEFKDCRLVSGTN</sequence>
<dbReference type="Proteomes" id="UP000503447">
    <property type="component" value="Chromosome"/>
</dbReference>
<evidence type="ECO:0000313" key="2">
    <source>
        <dbReference type="EMBL" id="QJW95033.1"/>
    </source>
</evidence>
<organism evidence="2 3">
    <name type="scientific">Frigoriglobus tundricola</name>
    <dbReference type="NCBI Taxonomy" id="2774151"/>
    <lineage>
        <taxon>Bacteria</taxon>
        <taxon>Pseudomonadati</taxon>
        <taxon>Planctomycetota</taxon>
        <taxon>Planctomycetia</taxon>
        <taxon>Gemmatales</taxon>
        <taxon>Gemmataceae</taxon>
        <taxon>Frigoriglobus</taxon>
    </lineage>
</organism>
<reference evidence="3" key="1">
    <citation type="submission" date="2020-05" db="EMBL/GenBank/DDBJ databases">
        <title>Frigoriglobus tundricola gen. nov., sp. nov., a psychrotolerant cellulolytic planctomycete of the family Gemmataceae with two divergent copies of 16S rRNA gene.</title>
        <authorList>
            <person name="Kulichevskaya I.S."/>
            <person name="Ivanova A.A."/>
            <person name="Naumoff D.G."/>
            <person name="Beletsky A.V."/>
            <person name="Rijpstra W.I.C."/>
            <person name="Sinninghe Damste J.S."/>
            <person name="Mardanov A.V."/>
            <person name="Ravin N.V."/>
            <person name="Dedysh S.N."/>
        </authorList>
    </citation>
    <scope>NUCLEOTIDE SEQUENCE [LARGE SCALE GENOMIC DNA]</scope>
    <source>
        <strain evidence="3">PL17</strain>
    </source>
</reference>